<accession>A0A6J4R9C5</accession>
<keyword evidence="2" id="KW-1277">Toxin-antitoxin system</keyword>
<evidence type="ECO:0000256" key="3">
    <source>
        <dbReference type="ARBA" id="ARBA00022722"/>
    </source>
</evidence>
<dbReference type="EMBL" id="CADCVI010000067">
    <property type="protein sequence ID" value="CAA9462661.1"/>
    <property type="molecule type" value="Genomic_DNA"/>
</dbReference>
<keyword evidence="1" id="KW-0597">Phosphoprotein</keyword>
<dbReference type="PANTHER" id="PTHR34139:SF1">
    <property type="entry name" value="RNASE MJ1380-RELATED"/>
    <property type="match status" value="1"/>
</dbReference>
<dbReference type="GO" id="GO:0016787">
    <property type="term" value="F:hydrolase activity"/>
    <property type="evidence" value="ECO:0007669"/>
    <property type="project" value="UniProtKB-KW"/>
</dbReference>
<reference evidence="6" key="1">
    <citation type="submission" date="2020-02" db="EMBL/GenBank/DDBJ databases">
        <authorList>
            <person name="Meier V. D."/>
        </authorList>
    </citation>
    <scope>NUCLEOTIDE SEQUENCE</scope>
    <source>
        <strain evidence="6">AVDCRST_MAG25</strain>
    </source>
</reference>
<dbReference type="GO" id="GO:0000166">
    <property type="term" value="F:nucleotide binding"/>
    <property type="evidence" value="ECO:0007669"/>
    <property type="project" value="UniProtKB-KW"/>
</dbReference>
<protein>
    <recommendedName>
        <fullName evidence="7">DUF86 domain-containing protein</fullName>
    </recommendedName>
</protein>
<dbReference type="AlphaFoldDB" id="A0A6J4R9C5"/>
<evidence type="ECO:0000256" key="1">
    <source>
        <dbReference type="ARBA" id="ARBA00022553"/>
    </source>
</evidence>
<evidence type="ECO:0000256" key="4">
    <source>
        <dbReference type="ARBA" id="ARBA00022741"/>
    </source>
</evidence>
<evidence type="ECO:0008006" key="7">
    <source>
        <dbReference type="Google" id="ProtNLM"/>
    </source>
</evidence>
<dbReference type="InterPro" id="IPR051813">
    <property type="entry name" value="HepT_RNase_toxin"/>
</dbReference>
<keyword evidence="3" id="KW-0540">Nuclease</keyword>
<dbReference type="InterPro" id="IPR008201">
    <property type="entry name" value="HepT-like"/>
</dbReference>
<gene>
    <name evidence="6" type="ORF">AVDCRST_MAG25-1090</name>
</gene>
<dbReference type="PANTHER" id="PTHR34139">
    <property type="entry name" value="UPF0331 PROTEIN MJ0127"/>
    <property type="match status" value="1"/>
</dbReference>
<evidence type="ECO:0000256" key="5">
    <source>
        <dbReference type="ARBA" id="ARBA00022801"/>
    </source>
</evidence>
<dbReference type="GO" id="GO:0110001">
    <property type="term" value="C:toxin-antitoxin complex"/>
    <property type="evidence" value="ECO:0007669"/>
    <property type="project" value="InterPro"/>
</dbReference>
<proteinExistence type="predicted"/>
<dbReference type="Pfam" id="PF01934">
    <property type="entry name" value="HepT-like"/>
    <property type="match status" value="1"/>
</dbReference>
<sequence>MQSTMVQDATIRNLEIVGEATKNVSTVLRASSPEIPWARMAGMRDVLIHNYIGVDREIVWGVVEDEIAPLISKIFALLDEPDEI</sequence>
<keyword evidence="5" id="KW-0378">Hydrolase</keyword>
<name>A0A6J4R9C5_9ACTN</name>
<organism evidence="6">
    <name type="scientific">uncultured Rubrobacteraceae bacterium</name>
    <dbReference type="NCBI Taxonomy" id="349277"/>
    <lineage>
        <taxon>Bacteria</taxon>
        <taxon>Bacillati</taxon>
        <taxon>Actinomycetota</taxon>
        <taxon>Rubrobacteria</taxon>
        <taxon>Rubrobacterales</taxon>
        <taxon>Rubrobacteraceae</taxon>
        <taxon>environmental samples</taxon>
    </lineage>
</organism>
<evidence type="ECO:0000313" key="6">
    <source>
        <dbReference type="EMBL" id="CAA9462661.1"/>
    </source>
</evidence>
<keyword evidence="4" id="KW-0547">Nucleotide-binding</keyword>
<evidence type="ECO:0000256" key="2">
    <source>
        <dbReference type="ARBA" id="ARBA00022649"/>
    </source>
</evidence>
<dbReference type="GO" id="GO:0004540">
    <property type="term" value="F:RNA nuclease activity"/>
    <property type="evidence" value="ECO:0007669"/>
    <property type="project" value="InterPro"/>
</dbReference>